<keyword evidence="3" id="KW-1185">Reference proteome</keyword>
<keyword evidence="2" id="KW-0449">Lipoprotein</keyword>
<dbReference type="PROSITE" id="PS50005">
    <property type="entry name" value="TPR"/>
    <property type="match status" value="3"/>
</dbReference>
<gene>
    <name evidence="2" type="ORF">HNQ55_000391</name>
</gene>
<accession>A0A7X0NEE3</accession>
<dbReference type="PANTHER" id="PTHR12558:SF13">
    <property type="entry name" value="CELL DIVISION CYCLE PROTEIN 27 HOMOLOG"/>
    <property type="match status" value="1"/>
</dbReference>
<dbReference type="Proteomes" id="UP000537141">
    <property type="component" value="Unassembled WGS sequence"/>
</dbReference>
<feature type="repeat" description="TPR" evidence="1">
    <location>
        <begin position="638"/>
        <end position="671"/>
    </location>
</feature>
<evidence type="ECO:0000256" key="1">
    <source>
        <dbReference type="PROSITE-ProRule" id="PRU00339"/>
    </source>
</evidence>
<dbReference type="Pfam" id="PF14559">
    <property type="entry name" value="TPR_19"/>
    <property type="match status" value="1"/>
</dbReference>
<reference evidence="2 3" key="1">
    <citation type="submission" date="2020-08" db="EMBL/GenBank/DDBJ databases">
        <title>Genomic Encyclopedia of Type Strains, Phase IV (KMG-IV): sequencing the most valuable type-strain genomes for metagenomic binning, comparative biology and taxonomic classification.</title>
        <authorList>
            <person name="Goeker M."/>
        </authorList>
    </citation>
    <scope>NUCLEOTIDE SEQUENCE [LARGE SCALE GENOMIC DNA]</scope>
    <source>
        <strain evidence="2 3">DSM 26287</strain>
    </source>
</reference>
<dbReference type="SUPFAM" id="SSF48452">
    <property type="entry name" value="TPR-like"/>
    <property type="match status" value="4"/>
</dbReference>
<name>A0A7X0NEE3_9GAMM</name>
<dbReference type="PANTHER" id="PTHR12558">
    <property type="entry name" value="CELL DIVISION CYCLE 16,23,27"/>
    <property type="match status" value="1"/>
</dbReference>
<dbReference type="NCBIfam" id="TIGR02917">
    <property type="entry name" value="PEP_TPR_lipo"/>
    <property type="match status" value="1"/>
</dbReference>
<dbReference type="AlphaFoldDB" id="A0A7X0NEE3"/>
<dbReference type="EMBL" id="JACHHU010000002">
    <property type="protein sequence ID" value="MBB6541916.1"/>
    <property type="molecule type" value="Genomic_DNA"/>
</dbReference>
<sequence>MYLIKKGKKVIPLLVAAALAVGCSGQKTDEEYISLAKTSLAQGEVNAAIINLKNLLSANAQSAEGRFLLGKSYLTLGLWISAGKELELAYKSGYDPTAVIPLLAKAYYHLGDIAGLEELVAQLDLLPEETQTILKTFVAITYIKEQDLEQGIIYLYDVVEVDYDSKYTELSKAWKLGMDKEIAQAISVIDNILAEFPNFAEAIEYKAYLHFKAQDMALSAEYFGRYIAIHPQAHELRMMYAIALVYSEQYEKAEEQADMLLRPMPKNPKLNQIKAQTRFALNDYEQAKQFAEVAIRSDNKLVLSKVIAGISAYQLKQLEVAYSHLNSVSSQLSYQHPAKKLLNALKFQLGYEDDVLAEMLNMPSENVDVELLGASANELFKLGKVEAANSLLEKAAGTAPENADILYQQGLLKMFSDDDSAALFFEKALEKNPELETAMSMLLLERLKAGDYNKAFEIADNVAQKNPELALTFKGLIYARKGELDNAKAEFEKALVINKNNAGVYFKLGQVYELEKDTGSALIQYQKALNANLNYSLVVSSLLNIGRNNEYKENVQAYFEQLVDENSAEPIVYTYLAAFYIVRNELDVANSVLNNGLESVPNNFQLLMLKGKVLANSKHYDEAIANFNKALEQNAFSPTTLVAKANVLTLKGNYAEAIEAQKSAIELIPNSTEYKVGLADLYIKNRELPAASKILNNIQLAGKGNVFVERLLGKVAFLSNDFTKAHTILKNVAKTINTEDVIFELATSLQQLQRSADALNTIERYKSEVQAITSLDLLLKHAELLEKDKPEQALDIYTFILTKSDRHFAMLNNAAMVNLQLGNNKQAHELAKEAFGKAASNNAIVNTYGLTLLAVNDNKNAEKYLKQAFEANDKSANYKVHYAQALLANSKMSEAKTLMLDINRQELNAFTLPRYDALVKALGL</sequence>
<dbReference type="RefSeq" id="WP_184421920.1">
    <property type="nucleotide sequence ID" value="NZ_AP027362.1"/>
</dbReference>
<dbReference type="Pfam" id="PF13181">
    <property type="entry name" value="TPR_8"/>
    <property type="match status" value="1"/>
</dbReference>
<dbReference type="PROSITE" id="PS51257">
    <property type="entry name" value="PROKAR_LIPOPROTEIN"/>
    <property type="match status" value="1"/>
</dbReference>
<dbReference type="SMART" id="SM00028">
    <property type="entry name" value="TPR"/>
    <property type="match status" value="9"/>
</dbReference>
<evidence type="ECO:0000313" key="2">
    <source>
        <dbReference type="EMBL" id="MBB6541916.1"/>
    </source>
</evidence>
<dbReference type="Pfam" id="PF13432">
    <property type="entry name" value="TPR_16"/>
    <property type="match status" value="1"/>
</dbReference>
<proteinExistence type="predicted"/>
<dbReference type="Pfam" id="PF13414">
    <property type="entry name" value="TPR_11"/>
    <property type="match status" value="1"/>
</dbReference>
<evidence type="ECO:0000313" key="3">
    <source>
        <dbReference type="Proteomes" id="UP000537141"/>
    </source>
</evidence>
<dbReference type="InterPro" id="IPR014266">
    <property type="entry name" value="PEP-CTERM_TPR_PrsT"/>
</dbReference>
<comment type="caution">
    <text evidence="2">The sequence shown here is derived from an EMBL/GenBank/DDBJ whole genome shotgun (WGS) entry which is preliminary data.</text>
</comment>
<keyword evidence="1" id="KW-0802">TPR repeat</keyword>
<protein>
    <submittedName>
        <fullName evidence="2">Putative PEP-CTERM system TPR-repeat lipoprotein</fullName>
    </submittedName>
</protein>
<feature type="repeat" description="TPR" evidence="1">
    <location>
        <begin position="468"/>
        <end position="501"/>
    </location>
</feature>
<feature type="repeat" description="TPR" evidence="1">
    <location>
        <begin position="502"/>
        <end position="535"/>
    </location>
</feature>
<organism evidence="2 3">
    <name type="scientific">Thalassotalea piscium</name>
    <dbReference type="NCBI Taxonomy" id="1230533"/>
    <lineage>
        <taxon>Bacteria</taxon>
        <taxon>Pseudomonadati</taxon>
        <taxon>Pseudomonadota</taxon>
        <taxon>Gammaproteobacteria</taxon>
        <taxon>Alteromonadales</taxon>
        <taxon>Colwelliaceae</taxon>
        <taxon>Thalassotalea</taxon>
    </lineage>
</organism>
<dbReference type="InterPro" id="IPR019734">
    <property type="entry name" value="TPR_rpt"/>
</dbReference>
<dbReference type="Gene3D" id="1.25.40.10">
    <property type="entry name" value="Tetratricopeptide repeat domain"/>
    <property type="match status" value="4"/>
</dbReference>
<dbReference type="InterPro" id="IPR011990">
    <property type="entry name" value="TPR-like_helical_dom_sf"/>
</dbReference>